<organism evidence="1 2">
    <name type="scientific">Hyalella azteca</name>
    <name type="common">Amphipod</name>
    <dbReference type="NCBI Taxonomy" id="294128"/>
    <lineage>
        <taxon>Eukaryota</taxon>
        <taxon>Metazoa</taxon>
        <taxon>Ecdysozoa</taxon>
        <taxon>Arthropoda</taxon>
        <taxon>Crustacea</taxon>
        <taxon>Multicrustacea</taxon>
        <taxon>Malacostraca</taxon>
        <taxon>Eumalacostraca</taxon>
        <taxon>Peracarida</taxon>
        <taxon>Amphipoda</taxon>
        <taxon>Senticaudata</taxon>
        <taxon>Talitrida</taxon>
        <taxon>Talitroidea</taxon>
        <taxon>Hyalellidae</taxon>
        <taxon>Hyalella</taxon>
    </lineage>
</organism>
<name>A0A8B7PGE9_HYAAZ</name>
<evidence type="ECO:0000313" key="1">
    <source>
        <dbReference type="Proteomes" id="UP000694843"/>
    </source>
</evidence>
<reference evidence="2" key="1">
    <citation type="submission" date="2025-08" db="UniProtKB">
        <authorList>
            <consortium name="RefSeq"/>
        </authorList>
    </citation>
    <scope>IDENTIFICATION</scope>
    <source>
        <tissue evidence="2">Whole organism</tissue>
    </source>
</reference>
<dbReference type="Proteomes" id="UP000694843">
    <property type="component" value="Unplaced"/>
</dbReference>
<dbReference type="GeneID" id="108680695"/>
<keyword evidence="1" id="KW-1185">Reference proteome</keyword>
<accession>A0A8B7PGE9</accession>
<proteinExistence type="predicted"/>
<sequence length="166" mass="19063">MKMTSVEDFGLRLEKTTDVAELNSLEKCNSVAVSRNIKPEDITERLKSVHSITFAKLQDDEVAWAVAVAEKLLPETHQDRLPAHLRTGKALNQLILKRWFLTRSGLEELLNTSDPNIASIFLEVHEHHTITDEEKSKLCELAGQKGIELFWHMPKFHDNRGIKRRQ</sequence>
<protein>
    <submittedName>
        <fullName evidence="2">Uncharacterized protein LOC108680695</fullName>
    </submittedName>
</protein>
<dbReference type="KEGG" id="hazt:108680695"/>
<dbReference type="AlphaFoldDB" id="A0A8B7PGE9"/>
<evidence type="ECO:0000313" key="2">
    <source>
        <dbReference type="RefSeq" id="XP_018025070.1"/>
    </source>
</evidence>
<gene>
    <name evidence="2" type="primary">LOC108680695</name>
</gene>
<dbReference type="RefSeq" id="XP_018025070.1">
    <property type="nucleotide sequence ID" value="XM_018169581.2"/>
</dbReference>